<dbReference type="STRING" id="571298.SAMN04488026_106720"/>
<evidence type="ECO:0000313" key="6">
    <source>
        <dbReference type="Proteomes" id="UP000199382"/>
    </source>
</evidence>
<dbReference type="SMART" id="SM00421">
    <property type="entry name" value="HTH_LUXR"/>
    <property type="match status" value="1"/>
</dbReference>
<reference evidence="5 6" key="1">
    <citation type="submission" date="2016-10" db="EMBL/GenBank/DDBJ databases">
        <authorList>
            <person name="de Groot N.N."/>
        </authorList>
    </citation>
    <scope>NUCLEOTIDE SEQUENCE [LARGE SCALE GENOMIC DNA]</scope>
    <source>
        <strain evidence="5 6">DSM 25294</strain>
    </source>
</reference>
<dbReference type="RefSeq" id="WP_093162499.1">
    <property type="nucleotide sequence ID" value="NZ_FNEK01000067.1"/>
</dbReference>
<evidence type="ECO:0000259" key="4">
    <source>
        <dbReference type="SMART" id="SM00421"/>
    </source>
</evidence>
<dbReference type="InterPro" id="IPR036388">
    <property type="entry name" value="WH-like_DNA-bd_sf"/>
</dbReference>
<dbReference type="GO" id="GO:0003677">
    <property type="term" value="F:DNA binding"/>
    <property type="evidence" value="ECO:0007669"/>
    <property type="project" value="UniProtKB-KW"/>
</dbReference>
<sequence length="203" mass="22614">MEERANIERELRLLGELAPAGYFVALHIRFAAPLMTFHTYDKAWVDRYTAQAYAMRDPITAWGFSTEGAARWSEIEVPDTFGIMREAAEYGLRFGVQLAFGPISSRSIAGMARGDREFTDAERDRAARIFARMHDMTEPPENLARAQVEALRLVAAGDRHAAAAAKLGISESALKARLTSARQRLMARTTAEAIQRAKDARLL</sequence>
<keyword evidence="2" id="KW-0238">DNA-binding</keyword>
<accession>A0A1G9H9E6</accession>
<evidence type="ECO:0000256" key="1">
    <source>
        <dbReference type="ARBA" id="ARBA00023015"/>
    </source>
</evidence>
<dbReference type="Gene3D" id="3.30.450.80">
    <property type="entry name" value="Transcription factor LuxR-like, autoinducer-binding domain"/>
    <property type="match status" value="1"/>
</dbReference>
<dbReference type="OrthoDB" id="7826109at2"/>
<gene>
    <name evidence="5" type="ORF">SAMN04488026_106720</name>
</gene>
<keyword evidence="6" id="KW-1185">Reference proteome</keyword>
<dbReference type="GO" id="GO:0006355">
    <property type="term" value="P:regulation of DNA-templated transcription"/>
    <property type="evidence" value="ECO:0007669"/>
    <property type="project" value="InterPro"/>
</dbReference>
<dbReference type="InterPro" id="IPR036693">
    <property type="entry name" value="TF_LuxR_autoind-bd_dom_sf"/>
</dbReference>
<proteinExistence type="predicted"/>
<keyword evidence="1" id="KW-0805">Transcription regulation</keyword>
<feature type="domain" description="HTH luxR-type" evidence="4">
    <location>
        <begin position="140"/>
        <end position="197"/>
    </location>
</feature>
<dbReference type="EMBL" id="FNEK01000067">
    <property type="protein sequence ID" value="SDL09598.1"/>
    <property type="molecule type" value="Genomic_DNA"/>
</dbReference>
<dbReference type="SUPFAM" id="SSF75516">
    <property type="entry name" value="Pheromone-binding domain of LuxR-like quorum-sensing transcription factors"/>
    <property type="match status" value="1"/>
</dbReference>
<dbReference type="Pfam" id="PF03472">
    <property type="entry name" value="Autoind_bind"/>
    <property type="match status" value="1"/>
</dbReference>
<evidence type="ECO:0000256" key="3">
    <source>
        <dbReference type="ARBA" id="ARBA00023163"/>
    </source>
</evidence>
<keyword evidence="3" id="KW-0804">Transcription</keyword>
<organism evidence="5 6">
    <name type="scientific">Aliiruegeria lutimaris</name>
    <dbReference type="NCBI Taxonomy" id="571298"/>
    <lineage>
        <taxon>Bacteria</taxon>
        <taxon>Pseudomonadati</taxon>
        <taxon>Pseudomonadota</taxon>
        <taxon>Alphaproteobacteria</taxon>
        <taxon>Rhodobacterales</taxon>
        <taxon>Roseobacteraceae</taxon>
        <taxon>Aliiruegeria</taxon>
    </lineage>
</organism>
<dbReference type="InterPro" id="IPR016032">
    <property type="entry name" value="Sig_transdc_resp-reg_C-effctor"/>
</dbReference>
<dbReference type="InterPro" id="IPR005143">
    <property type="entry name" value="TF_LuxR_autoind-bd_dom"/>
</dbReference>
<dbReference type="InterPro" id="IPR000792">
    <property type="entry name" value="Tscrpt_reg_LuxR_C"/>
</dbReference>
<evidence type="ECO:0000256" key="2">
    <source>
        <dbReference type="ARBA" id="ARBA00023125"/>
    </source>
</evidence>
<evidence type="ECO:0000313" key="5">
    <source>
        <dbReference type="EMBL" id="SDL09598.1"/>
    </source>
</evidence>
<protein>
    <submittedName>
        <fullName evidence="5">LuxR family transcriptional regulator</fullName>
    </submittedName>
</protein>
<dbReference type="SUPFAM" id="SSF46894">
    <property type="entry name" value="C-terminal effector domain of the bipartite response regulators"/>
    <property type="match status" value="1"/>
</dbReference>
<name>A0A1G9H9E6_9RHOB</name>
<dbReference type="Gene3D" id="1.10.10.10">
    <property type="entry name" value="Winged helix-like DNA-binding domain superfamily/Winged helix DNA-binding domain"/>
    <property type="match status" value="1"/>
</dbReference>
<dbReference type="Proteomes" id="UP000199382">
    <property type="component" value="Unassembled WGS sequence"/>
</dbReference>
<dbReference type="AlphaFoldDB" id="A0A1G9H9E6"/>